<dbReference type="PANTHER" id="PTHR35340:SF10">
    <property type="entry name" value="CYTOPLASMIC PROTEIN"/>
    <property type="match status" value="1"/>
</dbReference>
<reference evidence="2" key="2">
    <citation type="submission" date="2023-03" db="EMBL/GenBank/DDBJ databases">
        <authorList>
            <person name="Zhang Z."/>
        </authorList>
    </citation>
    <scope>NUCLEOTIDE SEQUENCE</scope>
    <source>
        <strain evidence="2">DSA</strain>
    </source>
</reference>
<dbReference type="Proteomes" id="UP001172911">
    <property type="component" value="Unassembled WGS sequence"/>
</dbReference>
<gene>
    <name evidence="2" type="ORF">P6N53_01885</name>
</gene>
<dbReference type="RefSeq" id="WP_304540705.1">
    <property type="nucleotide sequence ID" value="NZ_JARPTC010000002.1"/>
</dbReference>
<dbReference type="InterPro" id="IPR053143">
    <property type="entry name" value="Arylsulfate_ST"/>
</dbReference>
<accession>A0AAW7Z9I7</accession>
<organism evidence="2 3">
    <name type="scientific">Desulforamulus aquiferis</name>
    <dbReference type="NCBI Taxonomy" id="1397668"/>
    <lineage>
        <taxon>Bacteria</taxon>
        <taxon>Bacillati</taxon>
        <taxon>Bacillota</taxon>
        <taxon>Clostridia</taxon>
        <taxon>Eubacteriales</taxon>
        <taxon>Peptococcaceae</taxon>
        <taxon>Desulforamulus</taxon>
    </lineage>
</organism>
<dbReference type="AlphaFoldDB" id="A0AAW7Z9I7"/>
<dbReference type="GO" id="GO:0004062">
    <property type="term" value="F:aryl sulfotransferase activity"/>
    <property type="evidence" value="ECO:0007669"/>
    <property type="project" value="InterPro"/>
</dbReference>
<dbReference type="EMBL" id="JARPTC010000002">
    <property type="protein sequence ID" value="MDO7785977.1"/>
    <property type="molecule type" value="Genomic_DNA"/>
</dbReference>
<dbReference type="Pfam" id="PF17425">
    <property type="entry name" value="Arylsulfotran_N"/>
    <property type="match status" value="1"/>
</dbReference>
<dbReference type="InterPro" id="IPR038477">
    <property type="entry name" value="ASST_N_sf"/>
</dbReference>
<name>A0AAW7Z9I7_9FIRM</name>
<dbReference type="InterPro" id="IPR010262">
    <property type="entry name" value="Arylsulfotransferase_bact"/>
</dbReference>
<dbReference type="PANTHER" id="PTHR35340">
    <property type="entry name" value="PQQ ENZYME REPEAT PROTEIN-RELATED"/>
    <property type="match status" value="1"/>
</dbReference>
<dbReference type="InterPro" id="IPR035391">
    <property type="entry name" value="Arylsulfotran_N"/>
</dbReference>
<feature type="domain" description="Arylsulfotransferase N-terminal" evidence="1">
    <location>
        <begin position="39"/>
        <end position="111"/>
    </location>
</feature>
<evidence type="ECO:0000313" key="2">
    <source>
        <dbReference type="EMBL" id="MDO7785977.1"/>
    </source>
</evidence>
<proteinExistence type="predicted"/>
<evidence type="ECO:0000259" key="1">
    <source>
        <dbReference type="Pfam" id="PF17425"/>
    </source>
</evidence>
<comment type="caution">
    <text evidence="2">The sequence shown here is derived from an EMBL/GenBank/DDBJ whole genome shotgun (WGS) entry which is preliminary data.</text>
</comment>
<sequence>MNERLTLQRVNHIINEQYEAERQFLKEFDTGDYTFQNPYVKVNPYIIAPLSALVMFRTDEEVGVTITVKGKEPAGDISHTFPKSKIHHLPIYGLYGDYDNKISLCLETGEEKVLEIKTEPLPNKVKLPTKIETTSEYLKDNVIFVTPTSYAYDAAYDYKGDCRWYTTLNFVFDLKRISNGNILVGSYRLVAPPYHTTGVIEMSLTGKVYKEYRLPGGYHHDQLELEDGNFIILSQDFKRGTVEDMAVLVDRKTGKILKEWDYQKILPQTVGKSGSWTEYDWFHNNAVWYDKKTHSLTLSGRHQDIIINIDYETGELNWIIGDPEGWPEDLVNRYFFKPVGQTEFDWQYEQHACMVLPDGDIFVFDNGHYRAKSPDKYLKAKDNFSRGVRYRINTTDMTIQQVWQYGKERGSEFFSPYICNVEYYGEGHYLVHSGGIVNYDGVASDKLASQYDTNDPLVVLNSITVELLDDQVVYEMHLPANYYRAEKMSLYSKQETLVLGKGSQLGSLGVTEEFSTDIPDVEDTGLIIPERYKPKFALEEDRLAFKGSFEKGQVVMLVLENNEAKHQYYIPTTKKPFTAMCVGTFLQEDDSRVVEYYVNKEGLSGSLEVYLVVDDKKYHTGITIDF</sequence>
<protein>
    <submittedName>
        <fullName evidence="2">Aryl-sulfate sulfotransferase</fullName>
    </submittedName>
</protein>
<dbReference type="Gene3D" id="2.60.40.3100">
    <property type="entry name" value="Arylsulphate sulphotransferase monomer, N-terminal domain"/>
    <property type="match status" value="1"/>
</dbReference>
<reference evidence="2" key="1">
    <citation type="journal article" date="2023" name="J. Hazard. Mater.">
        <title>Anaerobic biodegradation of pyrene and benzo[a]pyrene by a new sulfate-reducing Desulforamulus aquiferis strain DSA.</title>
        <authorList>
            <person name="Zhang Z."/>
            <person name="Sun J."/>
            <person name="Gong X."/>
            <person name="Wang C."/>
            <person name="Wang H."/>
        </authorList>
    </citation>
    <scope>NUCLEOTIDE SEQUENCE</scope>
    <source>
        <strain evidence="2">DSA</strain>
    </source>
</reference>
<dbReference type="Pfam" id="PF05935">
    <property type="entry name" value="Arylsulfotrans"/>
    <property type="match status" value="1"/>
</dbReference>
<evidence type="ECO:0000313" key="3">
    <source>
        <dbReference type="Proteomes" id="UP001172911"/>
    </source>
</evidence>
<keyword evidence="3" id="KW-1185">Reference proteome</keyword>